<comment type="caution">
    <text evidence="2">The sequence shown here is derived from an EMBL/GenBank/DDBJ whole genome shotgun (WGS) entry which is preliminary data.</text>
</comment>
<gene>
    <name evidence="2" type="ORF">Godav_029321</name>
</gene>
<dbReference type="PANTHER" id="PTHR47123">
    <property type="entry name" value="F-BOX PROTEIN SKIP23"/>
    <property type="match status" value="1"/>
</dbReference>
<dbReference type="AlphaFoldDB" id="A0A7J8TH12"/>
<dbReference type="Pfam" id="PF03478">
    <property type="entry name" value="Beta-prop_KIB1-4"/>
    <property type="match status" value="2"/>
</dbReference>
<accession>A0A7J8TH12</accession>
<protein>
    <recommendedName>
        <fullName evidence="1">KIB1-4 beta-propeller domain-containing protein</fullName>
    </recommendedName>
</protein>
<feature type="domain" description="KIB1-4 beta-propeller" evidence="1">
    <location>
        <begin position="16"/>
        <end position="163"/>
    </location>
</feature>
<evidence type="ECO:0000313" key="3">
    <source>
        <dbReference type="Proteomes" id="UP000593561"/>
    </source>
</evidence>
<name>A0A7J8TH12_GOSDV</name>
<evidence type="ECO:0000313" key="2">
    <source>
        <dbReference type="EMBL" id="MBA0637479.1"/>
    </source>
</evidence>
<organism evidence="2 3">
    <name type="scientific">Gossypium davidsonii</name>
    <name type="common">Davidson's cotton</name>
    <name type="synonym">Gossypium klotzschianum subsp. davidsonii</name>
    <dbReference type="NCBI Taxonomy" id="34287"/>
    <lineage>
        <taxon>Eukaryota</taxon>
        <taxon>Viridiplantae</taxon>
        <taxon>Streptophyta</taxon>
        <taxon>Embryophyta</taxon>
        <taxon>Tracheophyta</taxon>
        <taxon>Spermatophyta</taxon>
        <taxon>Magnoliopsida</taxon>
        <taxon>eudicotyledons</taxon>
        <taxon>Gunneridae</taxon>
        <taxon>Pentapetalae</taxon>
        <taxon>rosids</taxon>
        <taxon>malvids</taxon>
        <taxon>Malvales</taxon>
        <taxon>Malvaceae</taxon>
        <taxon>Malvoideae</taxon>
        <taxon>Gossypium</taxon>
    </lineage>
</organism>
<evidence type="ECO:0000259" key="1">
    <source>
        <dbReference type="Pfam" id="PF03478"/>
    </source>
</evidence>
<keyword evidence="3" id="KW-1185">Reference proteome</keyword>
<feature type="domain" description="KIB1-4 beta-propeller" evidence="1">
    <location>
        <begin position="205"/>
        <end position="234"/>
    </location>
</feature>
<dbReference type="Proteomes" id="UP000593561">
    <property type="component" value="Unassembled WGS sequence"/>
</dbReference>
<dbReference type="EMBL" id="JABFAC010248549">
    <property type="protein sequence ID" value="MBA0637479.1"/>
    <property type="molecule type" value="Genomic_DNA"/>
</dbReference>
<sequence>MLISQPATQIRGKNSIFRLSEHSKVYTYQLEEDLRGRPEKIGENTRRTPSKSTRKLISLKIKDLINLVTINDPFVDNDGNSDDDDDDEDDEEEYIGYRIKFVIFKLDMNTKSWEKIYLLGDRSLFLGNCCTFTVAAADYPGCKPSCIYYTDELSDVEVNGIYDVEKYLDEDIGLGSLVQPFPKNLRCARFFGDMRVEILGKSFWLSLFLGNCCTFNVAADDYPGCRPNCIYFLDVTFSC</sequence>
<dbReference type="PANTHER" id="PTHR47123:SF15">
    <property type="entry name" value="F-BOX PROTEIN SKIP23"/>
    <property type="match status" value="1"/>
</dbReference>
<dbReference type="InterPro" id="IPR005174">
    <property type="entry name" value="KIB1-4_b-propeller"/>
</dbReference>
<proteinExistence type="predicted"/>
<reference evidence="2 3" key="1">
    <citation type="journal article" date="2019" name="Genome Biol. Evol.">
        <title>Insights into the evolution of the New World diploid cottons (Gossypium, subgenus Houzingenia) based on genome sequencing.</title>
        <authorList>
            <person name="Grover C.E."/>
            <person name="Arick M.A. 2nd"/>
            <person name="Thrash A."/>
            <person name="Conover J.L."/>
            <person name="Sanders W.S."/>
            <person name="Peterson D.G."/>
            <person name="Frelichowski J.E."/>
            <person name="Scheffler J.A."/>
            <person name="Scheffler B.E."/>
            <person name="Wendel J.F."/>
        </authorList>
    </citation>
    <scope>NUCLEOTIDE SEQUENCE [LARGE SCALE GENOMIC DNA]</scope>
    <source>
        <strain evidence="2">27</strain>
        <tissue evidence="2">Leaf</tissue>
    </source>
</reference>
<dbReference type="InterPro" id="IPR051304">
    <property type="entry name" value="SCF_F-box_domain"/>
</dbReference>